<sequence length="213" mass="23438">MKTKFILTLKMPLFLLLIFASCILPMKLGAQNNSDQDAKDEGIVMYSDTSGVTTNNDYQQPDTSSYQSYNAPPSNSLWKTMIFGDLDEESETDDPIHPLRSISHFFNGLLGIGLFLGIILIFLAIAIPIGLIIGLIVLIIHLTRPVPRSARPGDLPFTPEEIKERQRLQIIRLASIGVALLLVEWIFGMGYIAGTVGIVLLCVAGGLWLGRKP</sequence>
<keyword evidence="1" id="KW-0812">Transmembrane</keyword>
<dbReference type="EMBL" id="JAHLFU010000203">
    <property type="protein sequence ID" value="MBU3854084.1"/>
    <property type="molecule type" value="Genomic_DNA"/>
</dbReference>
<evidence type="ECO:0000256" key="1">
    <source>
        <dbReference type="SAM" id="Phobius"/>
    </source>
</evidence>
<keyword evidence="1" id="KW-0472">Membrane</keyword>
<protein>
    <submittedName>
        <fullName evidence="2">Uncharacterized protein</fullName>
    </submittedName>
</protein>
<reference evidence="2" key="1">
    <citation type="journal article" date="2021" name="PeerJ">
        <title>Extensive microbial diversity within the chicken gut microbiome revealed by metagenomics and culture.</title>
        <authorList>
            <person name="Gilroy R."/>
            <person name="Ravi A."/>
            <person name="Getino M."/>
            <person name="Pursley I."/>
            <person name="Horton D.L."/>
            <person name="Alikhan N.F."/>
            <person name="Baker D."/>
            <person name="Gharbi K."/>
            <person name="Hall N."/>
            <person name="Watson M."/>
            <person name="Adriaenssens E.M."/>
            <person name="Foster-Nyarko E."/>
            <person name="Jarju S."/>
            <person name="Secka A."/>
            <person name="Antonio M."/>
            <person name="Oren A."/>
            <person name="Chaudhuri R.R."/>
            <person name="La Ragione R."/>
            <person name="Hildebrand F."/>
            <person name="Pallen M.J."/>
        </authorList>
    </citation>
    <scope>NUCLEOTIDE SEQUENCE</scope>
    <source>
        <strain evidence="2">G3-2149</strain>
    </source>
</reference>
<dbReference type="Proteomes" id="UP000823865">
    <property type="component" value="Unassembled WGS sequence"/>
</dbReference>
<evidence type="ECO:0000313" key="2">
    <source>
        <dbReference type="EMBL" id="MBU3854084.1"/>
    </source>
</evidence>
<dbReference type="PROSITE" id="PS51257">
    <property type="entry name" value="PROKAR_LIPOPROTEIN"/>
    <property type="match status" value="1"/>
</dbReference>
<organism evidence="2 3">
    <name type="scientific">Candidatus Paraprevotella stercoravium</name>
    <dbReference type="NCBI Taxonomy" id="2838725"/>
    <lineage>
        <taxon>Bacteria</taxon>
        <taxon>Pseudomonadati</taxon>
        <taxon>Bacteroidota</taxon>
        <taxon>Bacteroidia</taxon>
        <taxon>Bacteroidales</taxon>
        <taxon>Prevotellaceae</taxon>
        <taxon>Paraprevotella</taxon>
    </lineage>
</organism>
<feature type="transmembrane region" description="Helical" evidence="1">
    <location>
        <begin position="193"/>
        <end position="210"/>
    </location>
</feature>
<accession>A0A9E2L8I3</accession>
<dbReference type="AlphaFoldDB" id="A0A9E2L8I3"/>
<keyword evidence="1" id="KW-1133">Transmembrane helix</keyword>
<comment type="caution">
    <text evidence="2">The sequence shown here is derived from an EMBL/GenBank/DDBJ whole genome shotgun (WGS) entry which is preliminary data.</text>
</comment>
<proteinExistence type="predicted"/>
<name>A0A9E2L8I3_9BACT</name>
<feature type="transmembrane region" description="Helical" evidence="1">
    <location>
        <begin position="170"/>
        <end position="187"/>
    </location>
</feature>
<gene>
    <name evidence="2" type="ORF">H9789_09800</name>
</gene>
<evidence type="ECO:0000313" key="3">
    <source>
        <dbReference type="Proteomes" id="UP000823865"/>
    </source>
</evidence>
<feature type="transmembrane region" description="Helical" evidence="1">
    <location>
        <begin position="109"/>
        <end position="142"/>
    </location>
</feature>
<reference evidence="2" key="2">
    <citation type="submission" date="2021-04" db="EMBL/GenBank/DDBJ databases">
        <authorList>
            <person name="Gilroy R."/>
        </authorList>
    </citation>
    <scope>NUCLEOTIDE SEQUENCE</scope>
    <source>
        <strain evidence="2">G3-2149</strain>
    </source>
</reference>